<dbReference type="OrthoDB" id="5342924at2759"/>
<keyword evidence="2" id="KW-1133">Transmembrane helix</keyword>
<reference evidence="4" key="1">
    <citation type="journal article" date="2015" name="BMC Genomics">
        <title>Genomic and transcriptomic analysis of the endophytic fungus Pestalotiopsis fici reveals its lifestyle and high potential for synthesis of natural products.</title>
        <authorList>
            <person name="Wang X."/>
            <person name="Zhang X."/>
            <person name="Liu L."/>
            <person name="Xiang M."/>
            <person name="Wang W."/>
            <person name="Sun X."/>
            <person name="Che Y."/>
            <person name="Guo L."/>
            <person name="Liu G."/>
            <person name="Guo L."/>
            <person name="Wang C."/>
            <person name="Yin W.B."/>
            <person name="Stadler M."/>
            <person name="Zhang X."/>
            <person name="Liu X."/>
        </authorList>
    </citation>
    <scope>NUCLEOTIDE SEQUENCE [LARGE SCALE GENOMIC DNA]</scope>
    <source>
        <strain evidence="4">W106-1 / CGMCC3.15140</strain>
    </source>
</reference>
<dbReference type="OMA" id="PQLSYLW"/>
<dbReference type="eggNOG" id="ENOG502SPJ5">
    <property type="taxonomic scope" value="Eukaryota"/>
</dbReference>
<evidence type="ECO:0000256" key="1">
    <source>
        <dbReference type="SAM" id="MobiDB-lite"/>
    </source>
</evidence>
<dbReference type="AlphaFoldDB" id="W3WNZ7"/>
<name>W3WNZ7_PESFW</name>
<feature type="transmembrane region" description="Helical" evidence="2">
    <location>
        <begin position="57"/>
        <end position="78"/>
    </location>
</feature>
<dbReference type="RefSeq" id="XP_007839299.1">
    <property type="nucleotide sequence ID" value="XM_007841108.1"/>
</dbReference>
<feature type="transmembrane region" description="Helical" evidence="2">
    <location>
        <begin position="166"/>
        <end position="191"/>
    </location>
</feature>
<sequence>MEPALIKSGAPSFRRRLLYTILYYVQIAIRLFRLHVLRYWLHPREKPKVALYHDRGVALIQSVIHLVPLSVVVAFIVINIKSWYWGDASSTVLTTLQFAAKALEILMQTSLGMILMSFIRSQLFGDSGLPLGSLLGPYSVNDVAYLWSLEFWGGLVSKHARIGQRLVIGLVIAALIILASLVGPSIAVLLIPRPIDYVTGRYLQLLDGQATIFPEQVHLQGGNLKNEGAFRDALYQLLQNRDQDFKFIDQYNMGRIMPSAANTPVLPPSDSSSGPTSEDRGWYVGTLGATLVSMAMHFPNWHIVGKSLKSIYAIPIKDSLRTTTFQTYVKVICQSRYWSKIWKEDYAAFGDIGPEVTNITFADLDEIMYSAGPDNDGMEYGIAWFAAPLQASNHSILMARGSRPVTDPLSQNHTVDTCTIDAVWLKTNMNSAADRNSEIVINSELLPADRQQFGYQPIKIPADWASRVVDIFLESQSHVTDMQTEKVFALALANAAPIPHHAFGPQPVGWKDCPSLCWGQPLEWLDMSQTQYDAAKAYLDSNEDILSKHNDVFFYTTSNWSDPESLYHLEVETYLHGYGYDSSRVPVILSLIVLSIYAFVVIIHLLYTFVTGSVGRSWDTLAELLLLGLHSQPPGVAATSNTTVGIETMAPFEEPVGGARTS</sequence>
<accession>W3WNZ7</accession>
<evidence type="ECO:0000313" key="4">
    <source>
        <dbReference type="Proteomes" id="UP000030651"/>
    </source>
</evidence>
<proteinExistence type="predicted"/>
<dbReference type="KEGG" id="pfy:PFICI_12527"/>
<feature type="transmembrane region" description="Helical" evidence="2">
    <location>
        <begin position="587"/>
        <end position="607"/>
    </location>
</feature>
<dbReference type="Proteomes" id="UP000030651">
    <property type="component" value="Unassembled WGS sequence"/>
</dbReference>
<dbReference type="InParanoid" id="W3WNZ7"/>
<dbReference type="HOGENOM" id="CLU_012879_1_0_1"/>
<keyword evidence="4" id="KW-1185">Reference proteome</keyword>
<organism evidence="3 4">
    <name type="scientific">Pestalotiopsis fici (strain W106-1 / CGMCC3.15140)</name>
    <dbReference type="NCBI Taxonomy" id="1229662"/>
    <lineage>
        <taxon>Eukaryota</taxon>
        <taxon>Fungi</taxon>
        <taxon>Dikarya</taxon>
        <taxon>Ascomycota</taxon>
        <taxon>Pezizomycotina</taxon>
        <taxon>Sordariomycetes</taxon>
        <taxon>Xylariomycetidae</taxon>
        <taxon>Amphisphaeriales</taxon>
        <taxon>Sporocadaceae</taxon>
        <taxon>Pestalotiopsis</taxon>
    </lineage>
</organism>
<feature type="region of interest" description="Disordered" evidence="1">
    <location>
        <begin position="260"/>
        <end position="279"/>
    </location>
</feature>
<dbReference type="GeneID" id="19277540"/>
<protein>
    <submittedName>
        <fullName evidence="3">Uncharacterized protein</fullName>
    </submittedName>
</protein>
<keyword evidence="2" id="KW-0812">Transmembrane</keyword>
<gene>
    <name evidence="3" type="ORF">PFICI_12527</name>
</gene>
<dbReference type="EMBL" id="KI912118">
    <property type="protein sequence ID" value="ETS75583.1"/>
    <property type="molecule type" value="Genomic_DNA"/>
</dbReference>
<evidence type="ECO:0000256" key="2">
    <source>
        <dbReference type="SAM" id="Phobius"/>
    </source>
</evidence>
<feature type="transmembrane region" description="Helical" evidence="2">
    <location>
        <begin position="17"/>
        <end position="36"/>
    </location>
</feature>
<keyword evidence="2" id="KW-0472">Membrane</keyword>
<evidence type="ECO:0000313" key="3">
    <source>
        <dbReference type="EMBL" id="ETS75583.1"/>
    </source>
</evidence>